<name>A0A6A3SC51_9STRA</name>
<evidence type="ECO:0000313" key="3">
    <source>
        <dbReference type="EMBL" id="KAE8994057.1"/>
    </source>
</evidence>
<evidence type="ECO:0000313" key="19">
    <source>
        <dbReference type="Proteomes" id="UP000488956"/>
    </source>
</evidence>
<evidence type="ECO:0000313" key="10">
    <source>
        <dbReference type="EMBL" id="KAE9283093.1"/>
    </source>
</evidence>
<dbReference type="EMBL" id="QXFZ01000762">
    <property type="protein sequence ID" value="KAE9105535.1"/>
    <property type="molecule type" value="Genomic_DNA"/>
</dbReference>
<proteinExistence type="predicted"/>
<keyword evidence="1" id="KW-0732">Signal</keyword>
<keyword evidence="12" id="KW-1185">Reference proteome</keyword>
<evidence type="ECO:0000313" key="4">
    <source>
        <dbReference type="EMBL" id="KAE9105535.1"/>
    </source>
</evidence>
<reference evidence="11 12" key="1">
    <citation type="submission" date="2018-08" db="EMBL/GenBank/DDBJ databases">
        <title>Genomic investigation of the strawberry pathogen Phytophthora fragariae indicates pathogenicity is determined by transcriptional variation in three key races.</title>
        <authorList>
            <person name="Adams T.M."/>
            <person name="Armitage A.D."/>
            <person name="Sobczyk M.K."/>
            <person name="Bates H.J."/>
            <person name="Dunwell J.M."/>
            <person name="Nellist C.F."/>
            <person name="Harrison R.J."/>
        </authorList>
    </citation>
    <scope>NUCLEOTIDE SEQUENCE [LARGE SCALE GENOMIC DNA]</scope>
    <source>
        <strain evidence="10 13">A4</strain>
        <strain evidence="9 14">BC-1</strain>
        <strain evidence="8 18">BC-23</strain>
        <strain evidence="7 12">NOV-27</strain>
        <strain evidence="6 15">NOV-5</strain>
        <strain evidence="4 16">NOV-71</strain>
        <strain evidence="2 11">NOV-9</strain>
        <strain evidence="5 19">ONT-3</strain>
        <strain evidence="3 17">SCRP245</strain>
    </source>
</reference>
<protein>
    <submittedName>
        <fullName evidence="6">Uncharacterized protein</fullName>
    </submittedName>
</protein>
<evidence type="ECO:0000313" key="7">
    <source>
        <dbReference type="EMBL" id="KAE9188106.1"/>
    </source>
</evidence>
<evidence type="ECO:0000256" key="1">
    <source>
        <dbReference type="SAM" id="SignalP"/>
    </source>
</evidence>
<evidence type="ECO:0000313" key="11">
    <source>
        <dbReference type="Proteomes" id="UP000429523"/>
    </source>
</evidence>
<organism evidence="6 15">
    <name type="scientific">Phytophthora fragariae</name>
    <dbReference type="NCBI Taxonomy" id="53985"/>
    <lineage>
        <taxon>Eukaryota</taxon>
        <taxon>Sar</taxon>
        <taxon>Stramenopiles</taxon>
        <taxon>Oomycota</taxon>
        <taxon>Peronosporomycetes</taxon>
        <taxon>Peronosporales</taxon>
        <taxon>Peronosporaceae</taxon>
        <taxon>Phytophthora</taxon>
    </lineage>
</organism>
<evidence type="ECO:0000313" key="16">
    <source>
        <dbReference type="Proteomes" id="UP000441208"/>
    </source>
</evidence>
<evidence type="ECO:0000313" key="18">
    <source>
        <dbReference type="Proteomes" id="UP000476176"/>
    </source>
</evidence>
<dbReference type="Proteomes" id="UP000440732">
    <property type="component" value="Unassembled WGS sequence"/>
</dbReference>
<dbReference type="Proteomes" id="UP000440367">
    <property type="component" value="Unassembled WGS sequence"/>
</dbReference>
<evidence type="ECO:0000313" key="17">
    <source>
        <dbReference type="Proteomes" id="UP000460718"/>
    </source>
</evidence>
<evidence type="ECO:0000313" key="6">
    <source>
        <dbReference type="EMBL" id="KAE9114069.1"/>
    </source>
</evidence>
<dbReference type="Proteomes" id="UP000488956">
    <property type="component" value="Unassembled WGS sequence"/>
</dbReference>
<dbReference type="Proteomes" id="UP000476176">
    <property type="component" value="Unassembled WGS sequence"/>
</dbReference>
<dbReference type="EMBL" id="QXGF01000667">
    <property type="protein sequence ID" value="KAE8937038.1"/>
    <property type="molecule type" value="Genomic_DNA"/>
</dbReference>
<comment type="caution">
    <text evidence="6">The sequence shown here is derived from an EMBL/GenBank/DDBJ whole genome shotgun (WGS) entry which is preliminary data.</text>
</comment>
<dbReference type="EMBL" id="QXGD01000724">
    <property type="protein sequence ID" value="KAE9227105.1"/>
    <property type="molecule type" value="Genomic_DNA"/>
</dbReference>
<gene>
    <name evidence="10" type="ORF">PF001_g23003</name>
    <name evidence="9" type="ORF">PF002_g13923</name>
    <name evidence="8" type="ORF">PF004_g19001</name>
    <name evidence="7" type="ORF">PF005_g20190</name>
    <name evidence="6" type="ORF">PF006_g19591</name>
    <name evidence="4" type="ORF">PF007_g13673</name>
    <name evidence="2" type="ORF">PF009_g13047</name>
    <name evidence="5" type="ORF">PF010_g12691</name>
    <name evidence="3" type="ORF">PF011_g16883</name>
</gene>
<dbReference type="Proteomes" id="UP000429523">
    <property type="component" value="Unassembled WGS sequence"/>
</dbReference>
<dbReference type="EMBL" id="QXGC01001562">
    <property type="protein sequence ID" value="KAE9200436.1"/>
    <property type="molecule type" value="Genomic_DNA"/>
</dbReference>
<feature type="chain" id="PRO_5036166003" evidence="1">
    <location>
        <begin position="24"/>
        <end position="59"/>
    </location>
</feature>
<dbReference type="Proteomes" id="UP000433483">
    <property type="component" value="Unassembled WGS sequence"/>
</dbReference>
<dbReference type="EMBL" id="QXGB01001607">
    <property type="protein sequence ID" value="KAE9188106.1"/>
    <property type="molecule type" value="Genomic_DNA"/>
</dbReference>
<feature type="signal peptide" evidence="1">
    <location>
        <begin position="1"/>
        <end position="23"/>
    </location>
</feature>
<sequence length="59" mass="6217">MWCGKVSTTKILILDLCIRICKCHSSKRDAAFVNNPSTLIGAVADLASACMFSRGGGKG</sequence>
<evidence type="ECO:0000313" key="9">
    <source>
        <dbReference type="EMBL" id="KAE9227105.1"/>
    </source>
</evidence>
<dbReference type="EMBL" id="QXFX01000717">
    <property type="protein sequence ID" value="KAE9106229.1"/>
    <property type="molecule type" value="Genomic_DNA"/>
</dbReference>
<dbReference type="Proteomes" id="UP000441208">
    <property type="component" value="Unassembled WGS sequence"/>
</dbReference>
<dbReference type="AlphaFoldDB" id="A0A6A3SC51"/>
<evidence type="ECO:0000313" key="13">
    <source>
        <dbReference type="Proteomes" id="UP000437068"/>
    </source>
</evidence>
<evidence type="ECO:0000313" key="8">
    <source>
        <dbReference type="EMBL" id="KAE9200436.1"/>
    </source>
</evidence>
<evidence type="ECO:0000313" key="12">
    <source>
        <dbReference type="Proteomes" id="UP000433483"/>
    </source>
</evidence>
<accession>A0A6A3SC51</accession>
<evidence type="ECO:0000313" key="14">
    <source>
        <dbReference type="Proteomes" id="UP000440367"/>
    </source>
</evidence>
<dbReference type="EMBL" id="QXFW01001240">
    <property type="protein sequence ID" value="KAE8994057.1"/>
    <property type="molecule type" value="Genomic_DNA"/>
</dbReference>
<evidence type="ECO:0000313" key="15">
    <source>
        <dbReference type="Proteomes" id="UP000440732"/>
    </source>
</evidence>
<evidence type="ECO:0000313" key="5">
    <source>
        <dbReference type="EMBL" id="KAE9106229.1"/>
    </source>
</evidence>
<dbReference type="Proteomes" id="UP000460718">
    <property type="component" value="Unassembled WGS sequence"/>
</dbReference>
<dbReference type="EMBL" id="QXGE01002298">
    <property type="protein sequence ID" value="KAE9283093.1"/>
    <property type="molecule type" value="Genomic_DNA"/>
</dbReference>
<dbReference type="Proteomes" id="UP000437068">
    <property type="component" value="Unassembled WGS sequence"/>
</dbReference>
<evidence type="ECO:0000313" key="2">
    <source>
        <dbReference type="EMBL" id="KAE8937038.1"/>
    </source>
</evidence>
<dbReference type="EMBL" id="QXGA01001634">
    <property type="protein sequence ID" value="KAE9114069.1"/>
    <property type="molecule type" value="Genomic_DNA"/>
</dbReference>